<evidence type="ECO:0000256" key="1">
    <source>
        <dbReference type="SAM" id="MobiDB-lite"/>
    </source>
</evidence>
<accession>A0AAV4Y9P0</accession>
<organism evidence="2 3">
    <name type="scientific">Caerostris extrusa</name>
    <name type="common">Bark spider</name>
    <name type="synonym">Caerostris bankana</name>
    <dbReference type="NCBI Taxonomy" id="172846"/>
    <lineage>
        <taxon>Eukaryota</taxon>
        <taxon>Metazoa</taxon>
        <taxon>Ecdysozoa</taxon>
        <taxon>Arthropoda</taxon>
        <taxon>Chelicerata</taxon>
        <taxon>Arachnida</taxon>
        <taxon>Araneae</taxon>
        <taxon>Araneomorphae</taxon>
        <taxon>Entelegynae</taxon>
        <taxon>Araneoidea</taxon>
        <taxon>Araneidae</taxon>
        <taxon>Caerostris</taxon>
    </lineage>
</organism>
<sequence length="157" mass="17731">MFMTVLSKAAYTTEWIFTAEGTLLLESWFETGFGLNITRQHHHSHSKFEYHEMDNESQTYHRSPRVTPGHGVSQVVPHIPKKRKLSESSSSPADSNVPLNEPIDTGVCNMGKVHAAVQCPPHSAVKRTRTHLNHMNKKELNLLRVQIAMMSDSDGDR</sequence>
<evidence type="ECO:0000313" key="2">
    <source>
        <dbReference type="EMBL" id="GIZ03735.1"/>
    </source>
</evidence>
<comment type="caution">
    <text evidence="2">The sequence shown here is derived from an EMBL/GenBank/DDBJ whole genome shotgun (WGS) entry which is preliminary data.</text>
</comment>
<name>A0AAV4Y9P0_CAEEX</name>
<keyword evidence="3" id="KW-1185">Reference proteome</keyword>
<gene>
    <name evidence="2" type="ORF">CEXT_593311</name>
</gene>
<protein>
    <submittedName>
        <fullName evidence="2">Uncharacterized protein</fullName>
    </submittedName>
</protein>
<dbReference type="EMBL" id="BPLR01001642">
    <property type="protein sequence ID" value="GIZ03735.1"/>
    <property type="molecule type" value="Genomic_DNA"/>
</dbReference>
<feature type="region of interest" description="Disordered" evidence="1">
    <location>
        <begin position="53"/>
        <end position="100"/>
    </location>
</feature>
<evidence type="ECO:0000313" key="3">
    <source>
        <dbReference type="Proteomes" id="UP001054945"/>
    </source>
</evidence>
<dbReference type="Proteomes" id="UP001054945">
    <property type="component" value="Unassembled WGS sequence"/>
</dbReference>
<dbReference type="AlphaFoldDB" id="A0AAV4Y9P0"/>
<proteinExistence type="predicted"/>
<reference evidence="2 3" key="1">
    <citation type="submission" date="2021-06" db="EMBL/GenBank/DDBJ databases">
        <title>Caerostris extrusa draft genome.</title>
        <authorList>
            <person name="Kono N."/>
            <person name="Arakawa K."/>
        </authorList>
    </citation>
    <scope>NUCLEOTIDE SEQUENCE [LARGE SCALE GENOMIC DNA]</scope>
</reference>
<feature type="compositionally biased region" description="Polar residues" evidence="1">
    <location>
        <begin position="87"/>
        <end position="98"/>
    </location>
</feature>